<dbReference type="RefSeq" id="WP_406257557.1">
    <property type="nucleotide sequence ID" value="NZ_CP108125.1"/>
</dbReference>
<reference evidence="1 2" key="1">
    <citation type="submission" date="2022-10" db="EMBL/GenBank/DDBJ databases">
        <title>The complete genomes of actinobacterial strains from the NBC collection.</title>
        <authorList>
            <person name="Joergensen T.S."/>
            <person name="Alvarez Arevalo M."/>
            <person name="Sterndorff E.B."/>
            <person name="Faurdal D."/>
            <person name="Vuksanovic O."/>
            <person name="Mourched A.-S."/>
            <person name="Charusanti P."/>
            <person name="Shaw S."/>
            <person name="Blin K."/>
            <person name="Weber T."/>
        </authorList>
    </citation>
    <scope>NUCLEOTIDE SEQUENCE [LARGE SCALE GENOMIC DNA]</scope>
    <source>
        <strain evidence="1 2">NBC_00206</strain>
    </source>
</reference>
<gene>
    <name evidence="1" type="ORF">OHU27_11540</name>
</gene>
<evidence type="ECO:0000313" key="2">
    <source>
        <dbReference type="Proteomes" id="UP001622690"/>
    </source>
</evidence>
<name>A0ABZ1IRT2_9ACTN</name>
<evidence type="ECO:0000313" key="1">
    <source>
        <dbReference type="EMBL" id="WTO83022.1"/>
    </source>
</evidence>
<proteinExistence type="predicted"/>
<protein>
    <submittedName>
        <fullName evidence="1">Uncharacterized protein</fullName>
    </submittedName>
</protein>
<keyword evidence="2" id="KW-1185">Reference proteome</keyword>
<accession>A0ABZ1IRT2</accession>
<sequence length="188" mass="20351">MGFSGHLVFARGPLRESPLFEGVEDIVEPEEPRPGGWQTVQLRQGTWNAERLPALVDWSGAPACVADVSDSDLALVTGLDTAGRSWQAWLNLDAVARLLVEEPDDVDDPITWLYTPAFHEAVRLKLAELDEAVPEDASGALAWATAAGVHPTADRSAVEHLLRSHEVFAENLFTALLNLLGFPPPTPA</sequence>
<dbReference type="EMBL" id="CP108125">
    <property type="protein sequence ID" value="WTO83022.1"/>
    <property type="molecule type" value="Genomic_DNA"/>
</dbReference>
<dbReference type="Proteomes" id="UP001622690">
    <property type="component" value="Chromosome"/>
</dbReference>
<organism evidence="1 2">
    <name type="scientific">Streptomyces nigra</name>
    <dbReference type="NCBI Taxonomy" id="1827580"/>
    <lineage>
        <taxon>Bacteria</taxon>
        <taxon>Bacillati</taxon>
        <taxon>Actinomycetota</taxon>
        <taxon>Actinomycetes</taxon>
        <taxon>Kitasatosporales</taxon>
        <taxon>Streptomycetaceae</taxon>
        <taxon>Streptomyces</taxon>
    </lineage>
</organism>